<feature type="binding site" evidence="5">
    <location>
        <position position="174"/>
    </location>
    <ligand>
        <name>S-adenosyl-L-methionine</name>
        <dbReference type="ChEBI" id="CHEBI:59789"/>
    </ligand>
</feature>
<comment type="function">
    <text evidence="5">Methylates the class 1 translation termination release factors RF1/PrfA and RF2/PrfB on the glutamine residue of the universally conserved GGQ motif.</text>
</comment>
<dbReference type="PANTHER" id="PTHR18895:SF74">
    <property type="entry name" value="MTRF1L RELEASE FACTOR GLUTAMINE METHYLTRANSFERASE"/>
    <property type="match status" value="1"/>
</dbReference>
<name>A0A809S3E9_9PROT</name>
<keyword evidence="9" id="KW-1185">Reference proteome</keyword>
<keyword evidence="1 5" id="KW-0489">Methyltransferase</keyword>
<dbReference type="CDD" id="cd02440">
    <property type="entry name" value="AdoMet_MTases"/>
    <property type="match status" value="1"/>
</dbReference>
<dbReference type="Pfam" id="PF13847">
    <property type="entry name" value="Methyltransf_31"/>
    <property type="match status" value="1"/>
</dbReference>
<feature type="binding site" evidence="5">
    <location>
        <position position="146"/>
    </location>
    <ligand>
        <name>S-adenosyl-L-methionine</name>
        <dbReference type="ChEBI" id="CHEBI:59789"/>
    </ligand>
</feature>
<evidence type="ECO:0000259" key="7">
    <source>
        <dbReference type="Pfam" id="PF17827"/>
    </source>
</evidence>
<dbReference type="EMBL" id="AP021881">
    <property type="protein sequence ID" value="BBP01288.1"/>
    <property type="molecule type" value="Genomic_DNA"/>
</dbReference>
<dbReference type="Gene3D" id="3.40.50.150">
    <property type="entry name" value="Vaccinia Virus protein VP39"/>
    <property type="match status" value="1"/>
</dbReference>
<reference evidence="9" key="1">
    <citation type="submission" date="2019-11" db="EMBL/GenBank/DDBJ databases">
        <title>Isolation and characterization of a novel species in the genus Sulfuriferula.</title>
        <authorList>
            <person name="Mochizuki J."/>
            <person name="Kojima H."/>
            <person name="Fukui M."/>
        </authorList>
    </citation>
    <scope>NUCLEOTIDE SEQUENCE [LARGE SCALE GENOMIC DNA]</scope>
    <source>
        <strain evidence="9">SGTM</strain>
    </source>
</reference>
<feature type="binding site" evidence="5">
    <location>
        <begin position="190"/>
        <end position="193"/>
    </location>
    <ligand>
        <name>substrate</name>
    </ligand>
</feature>
<dbReference type="Proteomes" id="UP000463939">
    <property type="component" value="Chromosome"/>
</dbReference>
<accession>A0A809S3E9</accession>
<evidence type="ECO:0000313" key="8">
    <source>
        <dbReference type="EMBL" id="BBP01288.1"/>
    </source>
</evidence>
<sequence>MQILGILQADSAKLALVLDMSIVDARFEVQLLMAQILQVNRAWLIAHDDEILSVSDFALYQQYLQRRLQGEPIAYIFGEKEFYGMTFKVTPDVLIPRPDTELLVELALLNIPEDKRLRVLDLGTGSGAIAISIANARPLTQVVAVDKSPAAIAVAQTNAALLGVINIDFVVSDWWQQLPEGNKFDLIVSNPPYIVENDDHLKKLHFEPISALTAGVTGLDDLRLIIDSAAHFMTAGGHILLEHGYDQADVVQGLLTTAGFKNVKSERDLGGVERVTLGQVG</sequence>
<evidence type="ECO:0000313" key="9">
    <source>
        <dbReference type="Proteomes" id="UP000463939"/>
    </source>
</evidence>
<dbReference type="InterPro" id="IPR004556">
    <property type="entry name" value="HemK-like"/>
</dbReference>
<dbReference type="InterPro" id="IPR050320">
    <property type="entry name" value="N5-glutamine_MTase"/>
</dbReference>
<evidence type="ECO:0000256" key="2">
    <source>
        <dbReference type="ARBA" id="ARBA00022679"/>
    </source>
</evidence>
<gene>
    <name evidence="5 8" type="primary">prmC</name>
    <name evidence="8" type="ORF">SFSGTM_19960</name>
</gene>
<feature type="domain" description="Methyltransferase" evidence="6">
    <location>
        <begin position="114"/>
        <end position="245"/>
    </location>
</feature>
<dbReference type="NCBIfam" id="TIGR03534">
    <property type="entry name" value="RF_mod_PrmC"/>
    <property type="match status" value="1"/>
</dbReference>
<organism evidence="8 9">
    <name type="scientific">Sulfuriferula nivalis</name>
    <dbReference type="NCBI Taxonomy" id="2675298"/>
    <lineage>
        <taxon>Bacteria</taxon>
        <taxon>Pseudomonadati</taxon>
        <taxon>Pseudomonadota</taxon>
        <taxon>Betaproteobacteria</taxon>
        <taxon>Nitrosomonadales</taxon>
        <taxon>Sulfuricellaceae</taxon>
        <taxon>Sulfuriferula</taxon>
    </lineage>
</organism>
<dbReference type="EC" id="2.1.1.297" evidence="5"/>
<dbReference type="KEGG" id="sniv:SFSGTM_19960"/>
<dbReference type="HAMAP" id="MF_02126">
    <property type="entry name" value="RF_methyltr_PrmC"/>
    <property type="match status" value="1"/>
</dbReference>
<dbReference type="FunFam" id="3.40.50.150:FF:000053">
    <property type="entry name" value="Release factor glutamine methyltransferase"/>
    <property type="match status" value="1"/>
</dbReference>
<evidence type="ECO:0000256" key="1">
    <source>
        <dbReference type="ARBA" id="ARBA00022603"/>
    </source>
</evidence>
<dbReference type="NCBIfam" id="TIGR00536">
    <property type="entry name" value="hemK_fam"/>
    <property type="match status" value="1"/>
</dbReference>
<keyword evidence="2 5" id="KW-0808">Transferase</keyword>
<dbReference type="RefSeq" id="WP_232525959.1">
    <property type="nucleotide sequence ID" value="NZ_AP021881.1"/>
</dbReference>
<dbReference type="Pfam" id="PF17827">
    <property type="entry name" value="PrmC_N"/>
    <property type="match status" value="1"/>
</dbReference>
<feature type="binding site" evidence="5">
    <location>
        <position position="190"/>
    </location>
    <ligand>
        <name>S-adenosyl-L-methionine</name>
        <dbReference type="ChEBI" id="CHEBI:59789"/>
    </ligand>
</feature>
<dbReference type="InterPro" id="IPR040758">
    <property type="entry name" value="PrmC_N"/>
</dbReference>
<dbReference type="PANTHER" id="PTHR18895">
    <property type="entry name" value="HEMK METHYLTRANSFERASE"/>
    <property type="match status" value="1"/>
</dbReference>
<comment type="similarity">
    <text evidence="5">Belongs to the protein N5-glutamine methyltransferase family. PrmC subfamily.</text>
</comment>
<dbReference type="InterPro" id="IPR029063">
    <property type="entry name" value="SAM-dependent_MTases_sf"/>
</dbReference>
<dbReference type="AlphaFoldDB" id="A0A809S3E9"/>
<dbReference type="InterPro" id="IPR019874">
    <property type="entry name" value="RF_methyltr_PrmC"/>
</dbReference>
<dbReference type="PROSITE" id="PS00092">
    <property type="entry name" value="N6_MTASE"/>
    <property type="match status" value="1"/>
</dbReference>
<comment type="catalytic activity">
    <reaction evidence="4 5">
        <text>L-glutaminyl-[peptide chain release factor] + S-adenosyl-L-methionine = N(5)-methyl-L-glutaminyl-[peptide chain release factor] + S-adenosyl-L-homocysteine + H(+)</text>
        <dbReference type="Rhea" id="RHEA:42896"/>
        <dbReference type="Rhea" id="RHEA-COMP:10271"/>
        <dbReference type="Rhea" id="RHEA-COMP:10272"/>
        <dbReference type="ChEBI" id="CHEBI:15378"/>
        <dbReference type="ChEBI" id="CHEBI:30011"/>
        <dbReference type="ChEBI" id="CHEBI:57856"/>
        <dbReference type="ChEBI" id="CHEBI:59789"/>
        <dbReference type="ChEBI" id="CHEBI:61891"/>
        <dbReference type="EC" id="2.1.1.297"/>
    </reaction>
</comment>
<protein>
    <recommendedName>
        <fullName evidence="5">Release factor glutamine methyltransferase</fullName>
        <shortName evidence="5">RF MTase</shortName>
        <ecNumber evidence="5">2.1.1.297</ecNumber>
    </recommendedName>
    <alternativeName>
        <fullName evidence="5">N5-glutamine methyltransferase PrmC</fullName>
    </alternativeName>
    <alternativeName>
        <fullName evidence="5">Protein-(glutamine-N5) MTase PrmC</fullName>
    </alternativeName>
    <alternativeName>
        <fullName evidence="5">Protein-glutamine N-methyltransferase PrmC</fullName>
    </alternativeName>
</protein>
<dbReference type="InterPro" id="IPR025714">
    <property type="entry name" value="Methyltranfer_dom"/>
</dbReference>
<dbReference type="GO" id="GO:0102559">
    <property type="term" value="F:peptide chain release factor N(5)-glutamine methyltransferase activity"/>
    <property type="evidence" value="ECO:0007669"/>
    <property type="project" value="UniProtKB-EC"/>
</dbReference>
<keyword evidence="3 5" id="KW-0949">S-adenosyl-L-methionine</keyword>
<evidence type="ECO:0000256" key="3">
    <source>
        <dbReference type="ARBA" id="ARBA00022691"/>
    </source>
</evidence>
<feature type="domain" description="Release factor glutamine methyltransferase N-terminal" evidence="7">
    <location>
        <begin position="22"/>
        <end position="78"/>
    </location>
</feature>
<evidence type="ECO:0000256" key="5">
    <source>
        <dbReference type="HAMAP-Rule" id="MF_02126"/>
    </source>
</evidence>
<dbReference type="SUPFAM" id="SSF53335">
    <property type="entry name" value="S-adenosyl-L-methionine-dependent methyltransferases"/>
    <property type="match status" value="1"/>
</dbReference>
<dbReference type="InterPro" id="IPR002052">
    <property type="entry name" value="DNA_methylase_N6_adenine_CS"/>
</dbReference>
<evidence type="ECO:0000259" key="6">
    <source>
        <dbReference type="Pfam" id="PF13847"/>
    </source>
</evidence>
<evidence type="ECO:0000256" key="4">
    <source>
        <dbReference type="ARBA" id="ARBA00048391"/>
    </source>
</evidence>
<proteinExistence type="inferred from homology"/>
<dbReference type="GO" id="GO:0003676">
    <property type="term" value="F:nucleic acid binding"/>
    <property type="evidence" value="ECO:0007669"/>
    <property type="project" value="InterPro"/>
</dbReference>
<dbReference type="GO" id="GO:0032259">
    <property type="term" value="P:methylation"/>
    <property type="evidence" value="ECO:0007669"/>
    <property type="project" value="UniProtKB-KW"/>
</dbReference>
<dbReference type="Gene3D" id="1.10.8.10">
    <property type="entry name" value="DNA helicase RuvA subunit, C-terminal domain"/>
    <property type="match status" value="1"/>
</dbReference>
<feature type="binding site" evidence="5">
    <location>
        <begin position="123"/>
        <end position="127"/>
    </location>
    <ligand>
        <name>S-adenosyl-L-methionine</name>
        <dbReference type="ChEBI" id="CHEBI:59789"/>
    </ligand>
</feature>